<dbReference type="Proteomes" id="UP001207468">
    <property type="component" value="Unassembled WGS sequence"/>
</dbReference>
<comment type="caution">
    <text evidence="1">The sequence shown here is derived from an EMBL/GenBank/DDBJ whole genome shotgun (WGS) entry which is preliminary data.</text>
</comment>
<evidence type="ECO:0000313" key="2">
    <source>
        <dbReference type="Proteomes" id="UP001207468"/>
    </source>
</evidence>
<reference evidence="1" key="1">
    <citation type="submission" date="2021-03" db="EMBL/GenBank/DDBJ databases">
        <title>Evolutionary priming and transition to the ectomycorrhizal habit in an iconic lineage of mushroom-forming fungi: is preadaptation a requirement?</title>
        <authorList>
            <consortium name="DOE Joint Genome Institute"/>
            <person name="Looney B.P."/>
            <person name="Miyauchi S."/>
            <person name="Morin E."/>
            <person name="Drula E."/>
            <person name="Courty P.E."/>
            <person name="Chicoki N."/>
            <person name="Fauchery L."/>
            <person name="Kohler A."/>
            <person name="Kuo A."/>
            <person name="LaButti K."/>
            <person name="Pangilinan J."/>
            <person name="Lipzen A."/>
            <person name="Riley R."/>
            <person name="Andreopoulos W."/>
            <person name="He G."/>
            <person name="Johnson J."/>
            <person name="Barry K.W."/>
            <person name="Grigoriev I.V."/>
            <person name="Nagy L."/>
            <person name="Hibbett D."/>
            <person name="Henrissat B."/>
            <person name="Matheny P.B."/>
            <person name="Labbe J."/>
            <person name="Martin A.F."/>
        </authorList>
    </citation>
    <scope>NUCLEOTIDE SEQUENCE</scope>
    <source>
        <strain evidence="1">BPL698</strain>
    </source>
</reference>
<keyword evidence="2" id="KW-1185">Reference proteome</keyword>
<proteinExistence type="predicted"/>
<name>A0ACC0UDE3_9AGAM</name>
<dbReference type="EMBL" id="JAGFNK010000056">
    <property type="protein sequence ID" value="KAI9509750.1"/>
    <property type="molecule type" value="Genomic_DNA"/>
</dbReference>
<evidence type="ECO:0000313" key="1">
    <source>
        <dbReference type="EMBL" id="KAI9509750.1"/>
    </source>
</evidence>
<sequence>MGDQLSPHLLDAVISRFQDEMLLLPRSHPRRVFCVQHLALGHFIRYRRSTQQDDLEKSILCFTQAIFLPLPWEECPLNMVQILYLLMVALSFRSHEFRQPEDVKRCIRCLRYLLDQPLECKAFKISPEGVIETLAEELKLQTELAPGATMRDIEEMAVRCHEFLNSDISKPSLIAHIMAFVSAVDAGYRKGIEWRAHSENVIECLREANRRLPHLHEVSIAHVQCLFGRFERTVSNDDYDAGMAILDKIIAFPPPKNRSSEVLRDALQLAASFATAQWFFCGKLEYLEKEIYRLRVLFSETSLEDHVRSVIVGLLSQLRGLRRNDFRAAPRIPDAFLDSAPVPPFRDLINSLSQKVPVELPRDVFLFPRRDLTGMADIEPAIEYYRLVLNSYHSNIETAFHAGLCLNSVLRIAFKLTHNIDYLNESISVSLELLTSIVRPQQGTTVIWSLIPPLLTRFDLLHHKEDLDGAMKLCHAVVNNNINIHDRFATSCYWARVAHMHEHPSVSMAYDFAMSFMQNSLTFAPTLDTQHFQLVSMRDDYEVLPLDYASYLVHTGQLHQAIETLEQGRALLWSEMRGLRTSVDKLHTKDSHLADQVAALNKDLEKLMLTISLTSNGDGEDDDLEGMDRTGLLLLKQRKLLDDRDDLISQVRSLPGFDSFLKTPSFDTLTSAASHGPVIIINHSKWRSDIVILHHNSPPSFITTTNDFYHRAMQLRDLLKKCRIEHGLDSRQYDRVLCTVLADLYDLVGRPVLERLRTLNVPEQSRIWWCPTSVFCSLPLHAMGPIPSGDGTNRYFFDLYIPSYTPTLSALIESRKPSGQTLDKPSILLVAQPDQSLLSAFPEIWVINQLDTRVTTLMSSKATPSAVMESLQDHQFSHFACHGKLEYGKPFEASFQLHDGERLTLLDLIRSPLPTAEFAFLSACHTAEMTEGSIADEALHLTAAMQYCGFRSVVGTMWGMADDDGPELVKHFYKSMFSRKQDGTPYHERSARALRDAVRRLRKNRIPLERWVNFVHYGA</sequence>
<gene>
    <name evidence="1" type="ORF">F5148DRAFT_1374916</name>
</gene>
<accession>A0ACC0UDE3</accession>
<protein>
    <submittedName>
        <fullName evidence="1">CHAT domain-containing protein</fullName>
    </submittedName>
</protein>
<organism evidence="1 2">
    <name type="scientific">Russula earlei</name>
    <dbReference type="NCBI Taxonomy" id="71964"/>
    <lineage>
        <taxon>Eukaryota</taxon>
        <taxon>Fungi</taxon>
        <taxon>Dikarya</taxon>
        <taxon>Basidiomycota</taxon>
        <taxon>Agaricomycotina</taxon>
        <taxon>Agaricomycetes</taxon>
        <taxon>Russulales</taxon>
        <taxon>Russulaceae</taxon>
        <taxon>Russula</taxon>
    </lineage>
</organism>